<keyword evidence="6 10" id="KW-0326">Glycosidase</keyword>
<keyword evidence="3 10" id="KW-0378">Hydrolase</keyword>
<evidence type="ECO:0000256" key="9">
    <source>
        <dbReference type="PIRSR" id="PIRSR601088-4"/>
    </source>
</evidence>
<dbReference type="PRINTS" id="PR00732">
    <property type="entry name" value="GLHYDRLASE4"/>
</dbReference>
<proteinExistence type="inferred from homology"/>
<feature type="binding site" evidence="8">
    <location>
        <position position="164"/>
    </location>
    <ligand>
        <name>Mn(2+)</name>
        <dbReference type="ChEBI" id="CHEBI:29035"/>
    </ligand>
</feature>
<dbReference type="Proteomes" id="UP000641932">
    <property type="component" value="Unassembled WGS sequence"/>
</dbReference>
<protein>
    <submittedName>
        <fullName evidence="12">6-phospho-beta-glucosidase</fullName>
    </submittedName>
</protein>
<evidence type="ECO:0000259" key="11">
    <source>
        <dbReference type="Pfam" id="PF11975"/>
    </source>
</evidence>
<evidence type="ECO:0000256" key="8">
    <source>
        <dbReference type="PIRSR" id="PIRSR601088-3"/>
    </source>
</evidence>
<reference evidence="12" key="1">
    <citation type="journal article" date="2014" name="Int. J. Syst. Evol. Microbiol.">
        <title>Complete genome sequence of Corynebacterium casei LMG S-19264T (=DSM 44701T), isolated from a smear-ripened cheese.</title>
        <authorList>
            <consortium name="US DOE Joint Genome Institute (JGI-PGF)"/>
            <person name="Walter F."/>
            <person name="Albersmeier A."/>
            <person name="Kalinowski J."/>
            <person name="Ruckert C."/>
        </authorList>
    </citation>
    <scope>NUCLEOTIDE SEQUENCE</scope>
    <source>
        <strain evidence="12">CGMCC 4.7201</strain>
    </source>
</reference>
<sequence length="417" mass="44866">MKLAVVGGGSTYTPELIDGFARLRESLPIEELVLVDPAADRLELVGGLARRIFAKQGHTGKVVTTSDLDAAVADADAVLLQLRVGGQAARNQDETWPLECGCVGQETTGAGGLAKALRTVPVVLDIAERIARGNPDAWIIDFTNPVGIVTRALLQAGHRAVGLCNVAIGFQRRFAALLGVTPDQVTLDHVGLNHLTWERAVRLNGEDVLPKLLVEHGDAVAEDLRMPRSLLDRLGVVPSYYLRYFYAHDEVVRELKVKPSRAAEVAAMERQLLDLYADPSLDEKPELLAQRGGAFYSEAAVALASSLLRDTGDVQVVNTLNNGTLPFLPDDAVIEVPATVDGSGTKPLPVAPLEPLYSGLIANVTAYEHLALEAALHGGRDRVFKALLAHPLIGQTEYADALTDRLIAHNREHLAWA</sequence>
<comment type="caution">
    <text evidence="12">The sequence shown here is derived from an EMBL/GenBank/DDBJ whole genome shotgun (WGS) entry which is preliminary data.</text>
</comment>
<evidence type="ECO:0000256" key="3">
    <source>
        <dbReference type="ARBA" id="ARBA00022801"/>
    </source>
</evidence>
<comment type="similarity">
    <text evidence="1 10">Belongs to the glycosyl hydrolase 4 family.</text>
</comment>
<dbReference type="InterPro" id="IPR001088">
    <property type="entry name" value="Glyco_hydro_4"/>
</dbReference>
<dbReference type="Pfam" id="PF02056">
    <property type="entry name" value="Glyco_hydro_4"/>
    <property type="match status" value="1"/>
</dbReference>
<dbReference type="InterPro" id="IPR022616">
    <property type="entry name" value="Glyco_hydro_4_C"/>
</dbReference>
<dbReference type="EMBL" id="BMMS01000001">
    <property type="protein sequence ID" value="GGO81010.1"/>
    <property type="molecule type" value="Genomic_DNA"/>
</dbReference>
<feature type="domain" description="Glycosyl hydrolase family 4 C-terminal" evidence="11">
    <location>
        <begin position="190"/>
        <end position="393"/>
    </location>
</feature>
<evidence type="ECO:0000256" key="1">
    <source>
        <dbReference type="ARBA" id="ARBA00010141"/>
    </source>
</evidence>
<evidence type="ECO:0000256" key="4">
    <source>
        <dbReference type="ARBA" id="ARBA00023027"/>
    </source>
</evidence>
<dbReference type="PANTHER" id="PTHR32092">
    <property type="entry name" value="6-PHOSPHO-BETA-GLUCOSIDASE-RELATED"/>
    <property type="match status" value="1"/>
</dbReference>
<feature type="binding site" evidence="8">
    <location>
        <position position="194"/>
    </location>
    <ligand>
        <name>Mn(2+)</name>
        <dbReference type="ChEBI" id="CHEBI:29035"/>
    </ligand>
</feature>
<dbReference type="Gene3D" id="3.40.50.720">
    <property type="entry name" value="NAD(P)-binding Rossmann-like Domain"/>
    <property type="match status" value="1"/>
</dbReference>
<name>A0A917ZDJ2_9ACTN</name>
<feature type="site" description="Increases basicity of active site Tyr" evidence="9">
    <location>
        <position position="106"/>
    </location>
</feature>
<comment type="cofactor">
    <cofactor evidence="10">
        <name>NAD(+)</name>
        <dbReference type="ChEBI" id="CHEBI:57540"/>
    </cofactor>
    <text evidence="10">Binds 1 NAD(+) per subunit.</text>
</comment>
<keyword evidence="2 8" id="KW-0479">Metal-binding</keyword>
<gene>
    <name evidence="12" type="ORF">GCM10012280_04270</name>
</gene>
<dbReference type="InterPro" id="IPR036291">
    <property type="entry name" value="NAD(P)-bd_dom_sf"/>
</dbReference>
<dbReference type="SUPFAM" id="SSF56327">
    <property type="entry name" value="LDH C-terminal domain-like"/>
    <property type="match status" value="1"/>
</dbReference>
<dbReference type="GO" id="GO:0005975">
    <property type="term" value="P:carbohydrate metabolic process"/>
    <property type="evidence" value="ECO:0007669"/>
    <property type="project" value="InterPro"/>
</dbReference>
<dbReference type="GO" id="GO:0004553">
    <property type="term" value="F:hydrolase activity, hydrolyzing O-glycosyl compounds"/>
    <property type="evidence" value="ECO:0007669"/>
    <property type="project" value="InterPro"/>
</dbReference>
<dbReference type="PANTHER" id="PTHR32092:SF5">
    <property type="entry name" value="6-PHOSPHO-BETA-GLUCOSIDASE"/>
    <property type="match status" value="1"/>
</dbReference>
<evidence type="ECO:0000256" key="10">
    <source>
        <dbReference type="RuleBase" id="RU361152"/>
    </source>
</evidence>
<evidence type="ECO:0000313" key="13">
    <source>
        <dbReference type="Proteomes" id="UP000641932"/>
    </source>
</evidence>
<dbReference type="SUPFAM" id="SSF51735">
    <property type="entry name" value="NAD(P)-binding Rossmann-fold domains"/>
    <property type="match status" value="1"/>
</dbReference>
<dbReference type="Gene3D" id="3.90.110.10">
    <property type="entry name" value="Lactate dehydrogenase/glycoside hydrolase, family 4, C-terminal"/>
    <property type="match status" value="1"/>
</dbReference>
<keyword evidence="4 10" id="KW-0520">NAD</keyword>
<keyword evidence="13" id="KW-1185">Reference proteome</keyword>
<reference evidence="12" key="2">
    <citation type="submission" date="2020-09" db="EMBL/GenBank/DDBJ databases">
        <authorList>
            <person name="Sun Q."/>
            <person name="Zhou Y."/>
        </authorList>
    </citation>
    <scope>NUCLEOTIDE SEQUENCE</scope>
    <source>
        <strain evidence="12">CGMCC 4.7201</strain>
    </source>
</reference>
<keyword evidence="5 8" id="KW-0464">Manganese</keyword>
<dbReference type="CDD" id="cd05296">
    <property type="entry name" value="GH4_P_beta_glucosidase"/>
    <property type="match status" value="1"/>
</dbReference>
<feature type="binding site" evidence="7">
    <location>
        <position position="144"/>
    </location>
    <ligand>
        <name>substrate</name>
    </ligand>
</feature>
<dbReference type="Pfam" id="PF11975">
    <property type="entry name" value="Glyco_hydro_4C"/>
    <property type="match status" value="1"/>
</dbReference>
<dbReference type="GO" id="GO:0046872">
    <property type="term" value="F:metal ion binding"/>
    <property type="evidence" value="ECO:0007669"/>
    <property type="project" value="UniProtKB-KW"/>
</dbReference>
<dbReference type="AlphaFoldDB" id="A0A917ZDJ2"/>
<evidence type="ECO:0000256" key="6">
    <source>
        <dbReference type="ARBA" id="ARBA00023295"/>
    </source>
</evidence>
<accession>A0A917ZDJ2</accession>
<evidence type="ECO:0000313" key="12">
    <source>
        <dbReference type="EMBL" id="GGO81010.1"/>
    </source>
</evidence>
<organism evidence="12 13">
    <name type="scientific">Wenjunlia tyrosinilytica</name>
    <dbReference type="NCBI Taxonomy" id="1544741"/>
    <lineage>
        <taxon>Bacteria</taxon>
        <taxon>Bacillati</taxon>
        <taxon>Actinomycetota</taxon>
        <taxon>Actinomycetes</taxon>
        <taxon>Kitasatosporales</taxon>
        <taxon>Streptomycetaceae</taxon>
        <taxon>Wenjunlia</taxon>
    </lineage>
</organism>
<evidence type="ECO:0000256" key="2">
    <source>
        <dbReference type="ARBA" id="ARBA00022723"/>
    </source>
</evidence>
<keyword evidence="8" id="KW-0170">Cobalt</keyword>
<feature type="binding site" evidence="7">
    <location>
        <position position="90"/>
    </location>
    <ligand>
        <name>substrate</name>
    </ligand>
</feature>
<evidence type="ECO:0000256" key="7">
    <source>
        <dbReference type="PIRSR" id="PIRSR601088-2"/>
    </source>
</evidence>
<keyword evidence="8" id="KW-0533">Nickel</keyword>
<feature type="binding site" evidence="7">
    <location>
        <position position="261"/>
    </location>
    <ligand>
        <name>substrate</name>
    </ligand>
</feature>
<dbReference type="GO" id="GO:0016616">
    <property type="term" value="F:oxidoreductase activity, acting on the CH-OH group of donors, NAD or NADP as acceptor"/>
    <property type="evidence" value="ECO:0007669"/>
    <property type="project" value="InterPro"/>
</dbReference>
<dbReference type="RefSeq" id="WP_189129686.1">
    <property type="nucleotide sequence ID" value="NZ_BMMS01000001.1"/>
</dbReference>
<dbReference type="InterPro" id="IPR015955">
    <property type="entry name" value="Lactate_DH/Glyco_Ohase_4_C"/>
</dbReference>
<keyword evidence="8" id="KW-0408">Iron</keyword>
<evidence type="ECO:0000256" key="5">
    <source>
        <dbReference type="ARBA" id="ARBA00023211"/>
    </source>
</evidence>